<protein>
    <submittedName>
        <fullName evidence="3">ATPase involved in DNA repair</fullName>
    </submittedName>
</protein>
<dbReference type="PROSITE" id="PS51257">
    <property type="entry name" value="PROKAR_LIPOPROTEIN"/>
    <property type="match status" value="1"/>
</dbReference>
<evidence type="ECO:0000256" key="2">
    <source>
        <dbReference type="SAM" id="SignalP"/>
    </source>
</evidence>
<accession>X5M6W1</accession>
<dbReference type="KEGG" id="pect:BN1012_Phect589"/>
<gene>
    <name evidence="3" type="ORF">BN1012_Phect589</name>
</gene>
<dbReference type="InterPro" id="IPR021242">
    <property type="entry name" value="DUF2799"/>
</dbReference>
<feature type="chain" id="PRO_5004959404" evidence="2">
    <location>
        <begin position="21"/>
        <end position="212"/>
    </location>
</feature>
<dbReference type="RefSeq" id="WP_052535114.1">
    <property type="nucleotide sequence ID" value="NZ_HG966617.1"/>
</dbReference>
<keyword evidence="2" id="KW-0732">Signal</keyword>
<feature type="signal peptide" evidence="2">
    <location>
        <begin position="1"/>
        <end position="20"/>
    </location>
</feature>
<keyword evidence="1" id="KW-0175">Coiled coil</keyword>
<dbReference type="HOGENOM" id="CLU_097525_0_0_5"/>
<reference evidence="3 4" key="1">
    <citation type="journal article" date="2014" name="Front. Genet.">
        <title>Genome and metabolic network of "Candidatus Phaeomarinobacter ectocarpi" Ec32, a new candidate genus of Alphaproteobacteria frequently associated with brown algae.</title>
        <authorList>
            <person name="Dittami S.M."/>
            <person name="Barbeyron T."/>
            <person name="Boyen C."/>
            <person name="Cambefort J."/>
            <person name="Collet G."/>
            <person name="Delage L."/>
            <person name="Gobet A."/>
            <person name="Groisillier A."/>
            <person name="Leblanc C."/>
            <person name="Michel G."/>
            <person name="Scornet D."/>
            <person name="Siegel A."/>
            <person name="Tapia J.E."/>
            <person name="Tonon T."/>
        </authorList>
    </citation>
    <scope>NUCLEOTIDE SEQUENCE [LARGE SCALE GENOMIC DNA]</scope>
    <source>
        <strain evidence="3 4">Ec32</strain>
    </source>
</reference>
<evidence type="ECO:0000313" key="4">
    <source>
        <dbReference type="Proteomes" id="UP000032160"/>
    </source>
</evidence>
<feature type="coiled-coil region" evidence="1">
    <location>
        <begin position="124"/>
        <end position="203"/>
    </location>
</feature>
<evidence type="ECO:0000313" key="3">
    <source>
        <dbReference type="EMBL" id="CDO58803.1"/>
    </source>
</evidence>
<evidence type="ECO:0000256" key="1">
    <source>
        <dbReference type="SAM" id="Coils"/>
    </source>
</evidence>
<dbReference type="Pfam" id="PF10973">
    <property type="entry name" value="DUF2799"/>
    <property type="match status" value="1"/>
</dbReference>
<organism evidence="3 4">
    <name type="scientific">Candidatus Phaeomarinibacter ectocarpi</name>
    <dbReference type="NCBI Taxonomy" id="1458461"/>
    <lineage>
        <taxon>Bacteria</taxon>
        <taxon>Pseudomonadati</taxon>
        <taxon>Pseudomonadota</taxon>
        <taxon>Alphaproteobacteria</taxon>
        <taxon>Hyphomicrobiales</taxon>
        <taxon>Parvibaculaceae</taxon>
        <taxon>Candidatus Phaeomarinibacter</taxon>
    </lineage>
</organism>
<dbReference type="OrthoDB" id="5917215at2"/>
<dbReference type="AlphaFoldDB" id="X5M6W1"/>
<dbReference type="EMBL" id="HG966617">
    <property type="protein sequence ID" value="CDO58803.1"/>
    <property type="molecule type" value="Genomic_DNA"/>
</dbReference>
<sequence>MRLLFFVPPAAVLMSLSACATMTAEQCVAADWQSIGFEDAMKGRAANHLTQHVSACADHSVVPDIAAYTAGHQQGALAFCTPDNGFKHGLSGGTNNNICPDDLSNAFSVTYEAGRGLRTRKQAVATAQNDLASIERRMQRLENDFVHNEKVLATLSLKPADRAQVQANINAARNEHQRLSKQRKRAQEKVIRTERDYKKYRAEVEDRFFTGS</sequence>
<proteinExistence type="predicted"/>
<dbReference type="Proteomes" id="UP000032160">
    <property type="component" value="Chromosome I"/>
</dbReference>
<keyword evidence="4" id="KW-1185">Reference proteome</keyword>
<name>X5M6W1_9HYPH</name>